<accession>A0A0A9BDY1</accession>
<organism evidence="1">
    <name type="scientific">Arundo donax</name>
    <name type="common">Giant reed</name>
    <name type="synonym">Donax arundinaceus</name>
    <dbReference type="NCBI Taxonomy" id="35708"/>
    <lineage>
        <taxon>Eukaryota</taxon>
        <taxon>Viridiplantae</taxon>
        <taxon>Streptophyta</taxon>
        <taxon>Embryophyta</taxon>
        <taxon>Tracheophyta</taxon>
        <taxon>Spermatophyta</taxon>
        <taxon>Magnoliopsida</taxon>
        <taxon>Liliopsida</taxon>
        <taxon>Poales</taxon>
        <taxon>Poaceae</taxon>
        <taxon>PACMAD clade</taxon>
        <taxon>Arundinoideae</taxon>
        <taxon>Arundineae</taxon>
        <taxon>Arundo</taxon>
    </lineage>
</organism>
<dbReference type="AlphaFoldDB" id="A0A0A9BDY1"/>
<reference evidence="1" key="2">
    <citation type="journal article" date="2015" name="Data Brief">
        <title>Shoot transcriptome of the giant reed, Arundo donax.</title>
        <authorList>
            <person name="Barrero R.A."/>
            <person name="Guerrero F.D."/>
            <person name="Moolhuijzen P."/>
            <person name="Goolsby J.A."/>
            <person name="Tidwell J."/>
            <person name="Bellgard S.E."/>
            <person name="Bellgard M.I."/>
        </authorList>
    </citation>
    <scope>NUCLEOTIDE SEQUENCE</scope>
    <source>
        <tissue evidence="1">Shoot tissue taken approximately 20 cm above the soil surface</tissue>
    </source>
</reference>
<dbReference type="EMBL" id="GBRH01235756">
    <property type="protein sequence ID" value="JAD62139.1"/>
    <property type="molecule type" value="Transcribed_RNA"/>
</dbReference>
<name>A0A0A9BDY1_ARUDO</name>
<sequence length="169" mass="17942">MLHALDANHAGPRMRFTHLVPLMVIPGTAEICLAAVNLAGRRGARAGNFPGPLLVAAPRSLNRHHMVIPIRYGRVAAPGTAVLRRDAPPLVDDDAEIDLPLSPAQVPAAALGRRGCRRRGQEQVGVPSPIVEVPLEALVVQAAGHSRGVSLAAVLFPQKPNFYFLSPES</sequence>
<evidence type="ECO:0000313" key="1">
    <source>
        <dbReference type="EMBL" id="JAD62139.1"/>
    </source>
</evidence>
<proteinExistence type="predicted"/>
<protein>
    <submittedName>
        <fullName evidence="1">SPL1</fullName>
    </submittedName>
</protein>
<reference evidence="1" key="1">
    <citation type="submission" date="2014-09" db="EMBL/GenBank/DDBJ databases">
        <authorList>
            <person name="Magalhaes I.L.F."/>
            <person name="Oliveira U."/>
            <person name="Santos F.R."/>
            <person name="Vidigal T.H.D.A."/>
            <person name="Brescovit A.D."/>
            <person name="Santos A.J."/>
        </authorList>
    </citation>
    <scope>NUCLEOTIDE SEQUENCE</scope>
    <source>
        <tissue evidence="1">Shoot tissue taken approximately 20 cm above the soil surface</tissue>
    </source>
</reference>